<dbReference type="AlphaFoldDB" id="A0A382VPR9"/>
<evidence type="ECO:0008006" key="3">
    <source>
        <dbReference type="Google" id="ProtNLM"/>
    </source>
</evidence>
<evidence type="ECO:0000313" key="2">
    <source>
        <dbReference type="EMBL" id="SVD47888.1"/>
    </source>
</evidence>
<name>A0A382VPR9_9ZZZZ</name>
<reference evidence="2" key="1">
    <citation type="submission" date="2018-05" db="EMBL/GenBank/DDBJ databases">
        <authorList>
            <person name="Lanie J.A."/>
            <person name="Ng W.-L."/>
            <person name="Kazmierczak K.M."/>
            <person name="Andrzejewski T.M."/>
            <person name="Davidsen T.M."/>
            <person name="Wayne K.J."/>
            <person name="Tettelin H."/>
            <person name="Glass J.I."/>
            <person name="Rusch D."/>
            <person name="Podicherti R."/>
            <person name="Tsui H.-C.T."/>
            <person name="Winkler M.E."/>
        </authorList>
    </citation>
    <scope>NUCLEOTIDE SEQUENCE</scope>
</reference>
<accession>A0A382VPR9</accession>
<feature type="compositionally biased region" description="Basic residues" evidence="1">
    <location>
        <begin position="55"/>
        <end position="73"/>
    </location>
</feature>
<evidence type="ECO:0000256" key="1">
    <source>
        <dbReference type="SAM" id="MobiDB-lite"/>
    </source>
</evidence>
<protein>
    <recommendedName>
        <fullName evidence="3">Lipopolysaccharide assembly protein A domain-containing protein</fullName>
    </recommendedName>
</protein>
<gene>
    <name evidence="2" type="ORF">METZ01_LOCUS400742</name>
</gene>
<sequence>MELILWILVGILVGGTSGVLSMALLSFNRVSSMENEIQDLRVQRKLLKDEVLKLSTKRKPNPRRKRKHVKARR</sequence>
<feature type="region of interest" description="Disordered" evidence="1">
    <location>
        <begin position="53"/>
        <end position="73"/>
    </location>
</feature>
<organism evidence="2">
    <name type="scientific">marine metagenome</name>
    <dbReference type="NCBI Taxonomy" id="408172"/>
    <lineage>
        <taxon>unclassified sequences</taxon>
        <taxon>metagenomes</taxon>
        <taxon>ecological metagenomes</taxon>
    </lineage>
</organism>
<dbReference type="EMBL" id="UINC01153267">
    <property type="protein sequence ID" value="SVD47888.1"/>
    <property type="molecule type" value="Genomic_DNA"/>
</dbReference>
<proteinExistence type="predicted"/>